<dbReference type="SUPFAM" id="SSF51713">
    <property type="entry name" value="tRNA-guanine transglycosylase"/>
    <property type="match status" value="1"/>
</dbReference>
<feature type="binding site" evidence="5">
    <location>
        <position position="362"/>
    </location>
    <ligand>
        <name>Zn(2+)</name>
        <dbReference type="ChEBI" id="CHEBI:29105"/>
    </ligand>
</feature>
<dbReference type="InterPro" id="IPR050852">
    <property type="entry name" value="Queuine_tRNA-ribosyltrfase"/>
</dbReference>
<dbReference type="Gene3D" id="3.20.20.105">
    <property type="entry name" value="Queuine tRNA-ribosyltransferase-like"/>
    <property type="match status" value="1"/>
</dbReference>
<keyword evidence="4 5" id="KW-0862">Zinc</keyword>
<dbReference type="InterPro" id="IPR002616">
    <property type="entry name" value="tRNA_ribo_trans-like"/>
</dbReference>
<sequence length="402" mass="44492">MGSGRLGHIRLPGRHESSVIETPMCTLFTKVGSAPYLGVEMLKRISNVPEIAAMSLGGLAPHHENVREFGKGLGEFTAIKSSLIFTTLHDASAAVTSGKNDRNGVAVWGKGGKLKLDPSLYVKVQEAFRPDWFQALSDGDTDRGTAKKRLIKSVNNTLDFLDRTLELTQESEVLKDSSLIGVIEGGFDEEERQRSAKETSARPVHGFLIEGFEKGHSAVDLFSVENFSTLLSKTVGCLPEDKPRIMETVWSPLQVLQAFKLGIDVFSSAYPYVLAEKGQAMVADYTIPRQSPSAKLEKEGLADGCLSCSGFIIDLKNKSNFEDFRPVLPGCKCYCCANFTRSYIHHLLNTSELLAYVLLMIHNFHQYFEFFSCLRKSVKEGTLDELQASLEIQNNVRSVHET</sequence>
<evidence type="ECO:0000256" key="3">
    <source>
        <dbReference type="ARBA" id="ARBA00022723"/>
    </source>
</evidence>
<dbReference type="GO" id="GO:0005737">
    <property type="term" value="C:cytoplasm"/>
    <property type="evidence" value="ECO:0007669"/>
    <property type="project" value="UniProtKB-SubCell"/>
</dbReference>
<feature type="binding site" evidence="5">
    <location>
        <position position="331"/>
    </location>
    <ligand>
        <name>Zn(2+)</name>
        <dbReference type="ChEBI" id="CHEBI:29105"/>
    </ligand>
</feature>
<dbReference type="InterPro" id="IPR036511">
    <property type="entry name" value="TGT-like_sf"/>
</dbReference>
<evidence type="ECO:0000313" key="8">
    <source>
        <dbReference type="Proteomes" id="UP000762676"/>
    </source>
</evidence>
<evidence type="ECO:0000256" key="1">
    <source>
        <dbReference type="ARBA" id="ARBA00022490"/>
    </source>
</evidence>
<proteinExistence type="inferred from homology"/>
<dbReference type="InterPro" id="IPR028592">
    <property type="entry name" value="QTRTD1"/>
</dbReference>
<keyword evidence="1 5" id="KW-0963">Cytoplasm</keyword>
<comment type="subcellular location">
    <subcellularLocation>
        <location evidence="5">Cytoplasm</location>
    </subcellularLocation>
</comment>
<dbReference type="GO" id="GO:0008479">
    <property type="term" value="F:tRNA-guanosine(34) queuine transglycosylase activity"/>
    <property type="evidence" value="ECO:0007669"/>
    <property type="project" value="UniProtKB-UniRule"/>
</dbReference>
<dbReference type="PANTHER" id="PTHR46064">
    <property type="entry name" value="QUEUINE TRNA-RIBOSYLTRANSFERASE ACCESSORY SUBUNIT 2"/>
    <property type="match status" value="1"/>
</dbReference>
<reference evidence="7 8" key="1">
    <citation type="journal article" date="2021" name="Elife">
        <title>Chloroplast acquisition without the gene transfer in kleptoplastic sea slugs, Plakobranchus ocellatus.</title>
        <authorList>
            <person name="Maeda T."/>
            <person name="Takahashi S."/>
            <person name="Yoshida T."/>
            <person name="Shimamura S."/>
            <person name="Takaki Y."/>
            <person name="Nagai Y."/>
            <person name="Toyoda A."/>
            <person name="Suzuki Y."/>
            <person name="Arimoto A."/>
            <person name="Ishii H."/>
            <person name="Satoh N."/>
            <person name="Nishiyama T."/>
            <person name="Hasebe M."/>
            <person name="Maruyama T."/>
            <person name="Minagawa J."/>
            <person name="Obokata J."/>
            <person name="Shigenobu S."/>
        </authorList>
    </citation>
    <scope>NUCLEOTIDE SEQUENCE [LARGE SCALE GENOMIC DNA]</scope>
</reference>
<gene>
    <name evidence="7" type="ORF">ElyMa_003995600</name>
</gene>
<comment type="cofactor">
    <cofactor evidence="5">
        <name>Zn(2+)</name>
        <dbReference type="ChEBI" id="CHEBI:29105"/>
    </cofactor>
    <text evidence="5">Binds 1 zinc ion per subunit.</text>
</comment>
<dbReference type="GO" id="GO:0046872">
    <property type="term" value="F:metal ion binding"/>
    <property type="evidence" value="ECO:0007669"/>
    <property type="project" value="UniProtKB-KW"/>
</dbReference>
<feature type="domain" description="tRNA-guanine(15) transglycosylase-like" evidence="6">
    <location>
        <begin position="4"/>
        <end position="389"/>
    </location>
</feature>
<feature type="binding site" evidence="5">
    <location>
        <position position="336"/>
    </location>
    <ligand>
        <name>Zn(2+)</name>
        <dbReference type="ChEBI" id="CHEBI:29105"/>
    </ligand>
</feature>
<comment type="subunit">
    <text evidence="5">Heterodimer of a catalytic subunit and an accessory subunit.</text>
</comment>
<dbReference type="EMBL" id="BMAT01008132">
    <property type="protein sequence ID" value="GFR78495.1"/>
    <property type="molecule type" value="Genomic_DNA"/>
</dbReference>
<dbReference type="AlphaFoldDB" id="A0AAV4G0G6"/>
<evidence type="ECO:0000256" key="4">
    <source>
        <dbReference type="ARBA" id="ARBA00022833"/>
    </source>
</evidence>
<evidence type="ECO:0000256" key="5">
    <source>
        <dbReference type="HAMAP-Rule" id="MF_03043"/>
    </source>
</evidence>
<feature type="binding site" evidence="5">
    <location>
        <position position="333"/>
    </location>
    <ligand>
        <name>Zn(2+)</name>
        <dbReference type="ChEBI" id="CHEBI:29105"/>
    </ligand>
</feature>
<dbReference type="PANTHER" id="PTHR46064:SF1">
    <property type="entry name" value="QUEUINE TRNA-RIBOSYLTRANSFERASE ACCESSORY SUBUNIT 2"/>
    <property type="match status" value="1"/>
</dbReference>
<dbReference type="Pfam" id="PF01702">
    <property type="entry name" value="TGT"/>
    <property type="match status" value="1"/>
</dbReference>
<dbReference type="NCBIfam" id="TIGR00449">
    <property type="entry name" value="tgt_general"/>
    <property type="match status" value="1"/>
</dbReference>
<comment type="similarity">
    <text evidence="5">Belongs to the queuine tRNA-ribosyltransferase family. QTRT2 subfamily.</text>
</comment>
<keyword evidence="8" id="KW-1185">Reference proteome</keyword>
<dbReference type="GO" id="GO:0006400">
    <property type="term" value="P:tRNA modification"/>
    <property type="evidence" value="ECO:0007669"/>
    <property type="project" value="InterPro"/>
</dbReference>
<dbReference type="Proteomes" id="UP000762676">
    <property type="component" value="Unassembled WGS sequence"/>
</dbReference>
<evidence type="ECO:0000313" key="7">
    <source>
        <dbReference type="EMBL" id="GFR78495.1"/>
    </source>
</evidence>
<organism evidence="7 8">
    <name type="scientific">Elysia marginata</name>
    <dbReference type="NCBI Taxonomy" id="1093978"/>
    <lineage>
        <taxon>Eukaryota</taxon>
        <taxon>Metazoa</taxon>
        <taxon>Spiralia</taxon>
        <taxon>Lophotrochozoa</taxon>
        <taxon>Mollusca</taxon>
        <taxon>Gastropoda</taxon>
        <taxon>Heterobranchia</taxon>
        <taxon>Euthyneura</taxon>
        <taxon>Panpulmonata</taxon>
        <taxon>Sacoglossa</taxon>
        <taxon>Placobranchoidea</taxon>
        <taxon>Plakobranchidae</taxon>
        <taxon>Elysia</taxon>
    </lineage>
</organism>
<name>A0AAV4G0G6_9GAST</name>
<evidence type="ECO:0000259" key="6">
    <source>
        <dbReference type="Pfam" id="PF01702"/>
    </source>
</evidence>
<accession>A0AAV4G0G6</accession>
<evidence type="ECO:0000256" key="2">
    <source>
        <dbReference type="ARBA" id="ARBA00022694"/>
    </source>
</evidence>
<comment type="caution">
    <text evidence="7">The sequence shown here is derived from an EMBL/GenBank/DDBJ whole genome shotgun (WGS) entry which is preliminary data.</text>
</comment>
<comment type="function">
    <text evidence="5">Non-catalytic subunit of the queuine tRNA-ribosyltransferase (TGT) that catalyzes the base-exchange of a guanine (G) residue with queuine (Q) at position 34 (anticodon wobble position) in tRNAs with GU(N) anticodons (tRNA-Asp, -Asn, -His and -Tyr), resulting in the hypermodified nucleoside queuosine (7-(((4,5-cis-dihydroxy-2-cyclopenten-1-yl)amino)methyl)-7-deazaguanosine).</text>
</comment>
<dbReference type="HAMAP" id="MF_03043">
    <property type="entry name" value="QTRT2"/>
    <property type="match status" value="1"/>
</dbReference>
<keyword evidence="2 5" id="KW-0819">tRNA processing</keyword>
<keyword evidence="3 5" id="KW-0479">Metal-binding</keyword>
<protein>
    <recommendedName>
        <fullName evidence="5">Queuine tRNA-ribosyltransferase accessory subunit 2</fullName>
    </recommendedName>
    <alternativeName>
        <fullName evidence="5">Queuine tRNA-ribosyltransferase domain-containing protein 1</fullName>
    </alternativeName>
</protein>